<reference evidence="1" key="1">
    <citation type="submission" date="2023-04" db="EMBL/GenBank/DDBJ databases">
        <authorList>
            <person name="Vijverberg K."/>
            <person name="Xiong W."/>
            <person name="Schranz E."/>
        </authorList>
    </citation>
    <scope>NUCLEOTIDE SEQUENCE</scope>
</reference>
<dbReference type="EMBL" id="OX465085">
    <property type="protein sequence ID" value="CAI9304104.1"/>
    <property type="molecule type" value="Genomic_DNA"/>
</dbReference>
<proteinExistence type="predicted"/>
<evidence type="ECO:0000313" key="2">
    <source>
        <dbReference type="Proteomes" id="UP001177003"/>
    </source>
</evidence>
<sequence length="148" mass="17335">MKVREDVNLKLQELRDYMSEEIVIAQQDYASLNQKVDIIAEVVTKFVKLYDTLGPKGWCLNRIWSPLHCLKPLGITFTGKNKKGTSMKSLFQVNEIERFTFSHYTNLLIRMNNCAKNSDKEKAETKKIINLYYEIRRVLHEATQLFTT</sequence>
<evidence type="ECO:0000313" key="1">
    <source>
        <dbReference type="EMBL" id="CAI9304104.1"/>
    </source>
</evidence>
<organism evidence="1 2">
    <name type="scientific">Lactuca saligna</name>
    <name type="common">Willowleaf lettuce</name>
    <dbReference type="NCBI Taxonomy" id="75948"/>
    <lineage>
        <taxon>Eukaryota</taxon>
        <taxon>Viridiplantae</taxon>
        <taxon>Streptophyta</taxon>
        <taxon>Embryophyta</taxon>
        <taxon>Tracheophyta</taxon>
        <taxon>Spermatophyta</taxon>
        <taxon>Magnoliopsida</taxon>
        <taxon>eudicotyledons</taxon>
        <taxon>Gunneridae</taxon>
        <taxon>Pentapetalae</taxon>
        <taxon>asterids</taxon>
        <taxon>campanulids</taxon>
        <taxon>Asterales</taxon>
        <taxon>Asteraceae</taxon>
        <taxon>Cichorioideae</taxon>
        <taxon>Cichorieae</taxon>
        <taxon>Lactucinae</taxon>
        <taxon>Lactuca</taxon>
    </lineage>
</organism>
<protein>
    <submittedName>
        <fullName evidence="1">Uncharacterized protein</fullName>
    </submittedName>
</protein>
<dbReference type="AlphaFoldDB" id="A0AA36EPX0"/>
<keyword evidence="2" id="KW-1185">Reference proteome</keyword>
<accession>A0AA36EPX0</accession>
<dbReference type="Proteomes" id="UP001177003">
    <property type="component" value="Chromosome 9"/>
</dbReference>
<gene>
    <name evidence="1" type="ORF">LSALG_LOCUS42509</name>
</gene>
<name>A0AA36EPX0_LACSI</name>